<evidence type="ECO:0000313" key="3">
    <source>
        <dbReference type="Proteomes" id="UP000054477"/>
    </source>
</evidence>
<dbReference type="HOGENOM" id="CLU_1949169_0_0_1"/>
<reference evidence="3" key="2">
    <citation type="submission" date="2015-01" db="EMBL/GenBank/DDBJ databases">
        <title>Evolutionary Origins and Diversification of the Mycorrhizal Mutualists.</title>
        <authorList>
            <consortium name="DOE Joint Genome Institute"/>
            <consortium name="Mycorrhizal Genomics Consortium"/>
            <person name="Kohler A."/>
            <person name="Kuo A."/>
            <person name="Nagy L.G."/>
            <person name="Floudas D."/>
            <person name="Copeland A."/>
            <person name="Barry K.W."/>
            <person name="Cichocki N."/>
            <person name="Veneault-Fourrey C."/>
            <person name="LaButti K."/>
            <person name="Lindquist E.A."/>
            <person name="Lipzen A."/>
            <person name="Lundell T."/>
            <person name="Morin E."/>
            <person name="Murat C."/>
            <person name="Riley R."/>
            <person name="Ohm R."/>
            <person name="Sun H."/>
            <person name="Tunlid A."/>
            <person name="Henrissat B."/>
            <person name="Grigoriev I.V."/>
            <person name="Hibbett D.S."/>
            <person name="Martin F."/>
        </authorList>
    </citation>
    <scope>NUCLEOTIDE SEQUENCE [LARGE SCALE GENOMIC DNA]</scope>
    <source>
        <strain evidence="3">LaAM-08-1</strain>
    </source>
</reference>
<proteinExistence type="predicted"/>
<keyword evidence="3" id="KW-1185">Reference proteome</keyword>
<organism evidence="2 3">
    <name type="scientific">Laccaria amethystina LaAM-08-1</name>
    <dbReference type="NCBI Taxonomy" id="1095629"/>
    <lineage>
        <taxon>Eukaryota</taxon>
        <taxon>Fungi</taxon>
        <taxon>Dikarya</taxon>
        <taxon>Basidiomycota</taxon>
        <taxon>Agaricomycotina</taxon>
        <taxon>Agaricomycetes</taxon>
        <taxon>Agaricomycetidae</taxon>
        <taxon>Agaricales</taxon>
        <taxon>Agaricineae</taxon>
        <taxon>Hydnangiaceae</taxon>
        <taxon>Laccaria</taxon>
    </lineage>
</organism>
<name>A0A0C9Y050_9AGAR</name>
<keyword evidence="1" id="KW-0472">Membrane</keyword>
<dbReference type="AlphaFoldDB" id="A0A0C9Y050"/>
<evidence type="ECO:0000313" key="2">
    <source>
        <dbReference type="EMBL" id="KIK03362.1"/>
    </source>
</evidence>
<evidence type="ECO:0000256" key="1">
    <source>
        <dbReference type="SAM" id="Phobius"/>
    </source>
</evidence>
<gene>
    <name evidence="2" type="ORF">K443DRAFT_480713</name>
</gene>
<protein>
    <submittedName>
        <fullName evidence="2">Uncharacterized protein</fullName>
    </submittedName>
</protein>
<accession>A0A0C9Y050</accession>
<dbReference type="EMBL" id="KN838581">
    <property type="protein sequence ID" value="KIK03362.1"/>
    <property type="molecule type" value="Genomic_DNA"/>
</dbReference>
<sequence>MCHFLAILGDERSNSYFAEGISRDILFGRGRRCGIFFATRPTAQEGRCISFLDYPALLSFLCVHFCCSNYTNVILILTLSHCTGSIIVIHHAHCNLLLILAPANFFMLIQVFGFHSSPFQTSQAASHRF</sequence>
<dbReference type="Proteomes" id="UP000054477">
    <property type="component" value="Unassembled WGS sequence"/>
</dbReference>
<feature type="transmembrane region" description="Helical" evidence="1">
    <location>
        <begin position="96"/>
        <end position="114"/>
    </location>
</feature>
<reference evidence="2 3" key="1">
    <citation type="submission" date="2014-04" db="EMBL/GenBank/DDBJ databases">
        <authorList>
            <consortium name="DOE Joint Genome Institute"/>
            <person name="Kuo A."/>
            <person name="Kohler A."/>
            <person name="Nagy L.G."/>
            <person name="Floudas D."/>
            <person name="Copeland A."/>
            <person name="Barry K.W."/>
            <person name="Cichocki N."/>
            <person name="Veneault-Fourrey C."/>
            <person name="LaButti K."/>
            <person name="Lindquist E.A."/>
            <person name="Lipzen A."/>
            <person name="Lundell T."/>
            <person name="Morin E."/>
            <person name="Murat C."/>
            <person name="Sun H."/>
            <person name="Tunlid A."/>
            <person name="Henrissat B."/>
            <person name="Grigoriev I.V."/>
            <person name="Hibbett D.S."/>
            <person name="Martin F."/>
            <person name="Nordberg H.P."/>
            <person name="Cantor M.N."/>
            <person name="Hua S.X."/>
        </authorList>
    </citation>
    <scope>NUCLEOTIDE SEQUENCE [LARGE SCALE GENOMIC DNA]</scope>
    <source>
        <strain evidence="2 3">LaAM-08-1</strain>
    </source>
</reference>
<keyword evidence="1" id="KW-0812">Transmembrane</keyword>
<keyword evidence="1" id="KW-1133">Transmembrane helix</keyword>